<protein>
    <submittedName>
        <fullName evidence="7">PLP-dependent aminotransferase family protein</fullName>
    </submittedName>
</protein>
<dbReference type="SUPFAM" id="SSF53383">
    <property type="entry name" value="PLP-dependent transferases"/>
    <property type="match status" value="1"/>
</dbReference>
<dbReference type="Pfam" id="PF00392">
    <property type="entry name" value="GntR"/>
    <property type="match status" value="1"/>
</dbReference>
<reference evidence="7 8" key="1">
    <citation type="submission" date="2020-04" db="EMBL/GenBank/DDBJ databases">
        <title>Rhodospirillaceae bacterium KN72 isolated from deep sea.</title>
        <authorList>
            <person name="Zhang D.-C."/>
        </authorList>
    </citation>
    <scope>NUCLEOTIDE SEQUENCE [LARGE SCALE GENOMIC DNA]</scope>
    <source>
        <strain evidence="7 8">KN72</strain>
    </source>
</reference>
<dbReference type="Proteomes" id="UP000539372">
    <property type="component" value="Unassembled WGS sequence"/>
</dbReference>
<dbReference type="Gene3D" id="3.90.1150.10">
    <property type="entry name" value="Aspartate Aminotransferase, domain 1"/>
    <property type="match status" value="1"/>
</dbReference>
<evidence type="ECO:0000259" key="6">
    <source>
        <dbReference type="PROSITE" id="PS50949"/>
    </source>
</evidence>
<sequence length="457" mass="50636">MTLTETIVDKITKRIESGLLEPGSRLLSIRRAAEEYEVSKNTVVEAYDRLVSAGLISSRTGYGFTVANRYTQLASDHSQHVAEAVDIASLLSAQLEQNFSIRVGDGRPPASWTEESELQRHLGRFKLPAASREDGYGSAMGYPGLRDRLAMNYMDRGVEVGTDGILLTFGANHALDLIIRRLLLPGDTVLVDDPGYYPLFAKLKLSQIRMVGVSRLASGPDIDDLREKAERERPKIFFTQSLAHNPTGGSITLPTAHAVLTLAEQHGFVVVEDEPFLDLPTVDGPFMAQLDQLQNVIHIGTFSKTLSASLRCGYVAARPDIIASLAELKMLTSVNSSSYVERLVHGLMIDGHYHRHLKRLAQRVRRATDVVTQNLERTGLSTLSTPTGGYYVYLRFPSGIDDMHLARQAMGEGIFTAPGSLFCVDRKPNRSGMRVNIAWAESPRFYDFLCRELQKLL</sequence>
<keyword evidence="5" id="KW-0804">Transcription</keyword>
<dbReference type="GO" id="GO:0003677">
    <property type="term" value="F:DNA binding"/>
    <property type="evidence" value="ECO:0007669"/>
    <property type="project" value="UniProtKB-KW"/>
</dbReference>
<organism evidence="7 8">
    <name type="scientific">Pacificispira spongiicola</name>
    <dbReference type="NCBI Taxonomy" id="2729598"/>
    <lineage>
        <taxon>Bacteria</taxon>
        <taxon>Pseudomonadati</taxon>
        <taxon>Pseudomonadota</taxon>
        <taxon>Alphaproteobacteria</taxon>
        <taxon>Rhodospirillales</taxon>
        <taxon>Rhodospirillaceae</taxon>
        <taxon>Pacificispira</taxon>
    </lineage>
</organism>
<evidence type="ECO:0000256" key="5">
    <source>
        <dbReference type="ARBA" id="ARBA00023163"/>
    </source>
</evidence>
<dbReference type="InterPro" id="IPR000524">
    <property type="entry name" value="Tscrpt_reg_HTH_GntR"/>
</dbReference>
<keyword evidence="7" id="KW-0032">Aminotransferase</keyword>
<dbReference type="InterPro" id="IPR004839">
    <property type="entry name" value="Aminotransferase_I/II_large"/>
</dbReference>
<name>A0A7Y0HHA6_9PROT</name>
<evidence type="ECO:0000313" key="8">
    <source>
        <dbReference type="Proteomes" id="UP000539372"/>
    </source>
</evidence>
<dbReference type="InterPro" id="IPR036388">
    <property type="entry name" value="WH-like_DNA-bd_sf"/>
</dbReference>
<evidence type="ECO:0000256" key="2">
    <source>
        <dbReference type="ARBA" id="ARBA00022898"/>
    </source>
</evidence>
<dbReference type="CDD" id="cd07377">
    <property type="entry name" value="WHTH_GntR"/>
    <property type="match status" value="1"/>
</dbReference>
<evidence type="ECO:0000256" key="1">
    <source>
        <dbReference type="ARBA" id="ARBA00005384"/>
    </source>
</evidence>
<proteinExistence type="inferred from homology"/>
<dbReference type="Gene3D" id="3.40.640.10">
    <property type="entry name" value="Type I PLP-dependent aspartate aminotransferase-like (Major domain)"/>
    <property type="match status" value="1"/>
</dbReference>
<dbReference type="AlphaFoldDB" id="A0A7Y0HHA6"/>
<dbReference type="InterPro" id="IPR015424">
    <property type="entry name" value="PyrdxlP-dep_Trfase"/>
</dbReference>
<dbReference type="SMART" id="SM00345">
    <property type="entry name" value="HTH_GNTR"/>
    <property type="match status" value="1"/>
</dbReference>
<dbReference type="InterPro" id="IPR051446">
    <property type="entry name" value="HTH_trans_reg/aminotransferase"/>
</dbReference>
<keyword evidence="2" id="KW-0663">Pyridoxal phosphate</keyword>
<dbReference type="GO" id="GO:0008483">
    <property type="term" value="F:transaminase activity"/>
    <property type="evidence" value="ECO:0007669"/>
    <property type="project" value="UniProtKB-KW"/>
</dbReference>
<dbReference type="GO" id="GO:0003700">
    <property type="term" value="F:DNA-binding transcription factor activity"/>
    <property type="evidence" value="ECO:0007669"/>
    <property type="project" value="InterPro"/>
</dbReference>
<comment type="similarity">
    <text evidence="1">In the C-terminal section; belongs to the class-I pyridoxal-phosphate-dependent aminotransferase family.</text>
</comment>
<keyword evidence="7" id="KW-0808">Transferase</keyword>
<feature type="domain" description="HTH gntR-type" evidence="6">
    <location>
        <begin position="1"/>
        <end position="69"/>
    </location>
</feature>
<comment type="caution">
    <text evidence="7">The sequence shown here is derived from an EMBL/GenBank/DDBJ whole genome shotgun (WGS) entry which is preliminary data.</text>
</comment>
<dbReference type="CDD" id="cd00609">
    <property type="entry name" value="AAT_like"/>
    <property type="match status" value="1"/>
</dbReference>
<accession>A0A7Y0HHA6</accession>
<dbReference type="Pfam" id="PF00155">
    <property type="entry name" value="Aminotran_1_2"/>
    <property type="match status" value="1"/>
</dbReference>
<evidence type="ECO:0000256" key="4">
    <source>
        <dbReference type="ARBA" id="ARBA00023125"/>
    </source>
</evidence>
<dbReference type="InterPro" id="IPR015422">
    <property type="entry name" value="PyrdxlP-dep_Trfase_small"/>
</dbReference>
<dbReference type="SUPFAM" id="SSF46785">
    <property type="entry name" value="Winged helix' DNA-binding domain"/>
    <property type="match status" value="1"/>
</dbReference>
<dbReference type="InterPro" id="IPR036390">
    <property type="entry name" value="WH_DNA-bd_sf"/>
</dbReference>
<dbReference type="InterPro" id="IPR015421">
    <property type="entry name" value="PyrdxlP-dep_Trfase_major"/>
</dbReference>
<gene>
    <name evidence="7" type="ORF">HH303_14540</name>
</gene>
<dbReference type="Gene3D" id="1.10.10.10">
    <property type="entry name" value="Winged helix-like DNA-binding domain superfamily/Winged helix DNA-binding domain"/>
    <property type="match status" value="1"/>
</dbReference>
<keyword evidence="3" id="KW-0805">Transcription regulation</keyword>
<evidence type="ECO:0000313" key="7">
    <source>
        <dbReference type="EMBL" id="NMM45712.1"/>
    </source>
</evidence>
<keyword evidence="4" id="KW-0238">DNA-binding</keyword>
<keyword evidence="8" id="KW-1185">Reference proteome</keyword>
<dbReference type="GO" id="GO:0030170">
    <property type="term" value="F:pyridoxal phosphate binding"/>
    <property type="evidence" value="ECO:0007669"/>
    <property type="project" value="InterPro"/>
</dbReference>
<dbReference type="RefSeq" id="WP_169626097.1">
    <property type="nucleotide sequence ID" value="NZ_JABBNT010000004.1"/>
</dbReference>
<dbReference type="PANTHER" id="PTHR46577:SF2">
    <property type="entry name" value="TRANSCRIPTIONAL REGULATORY PROTEIN"/>
    <property type="match status" value="1"/>
</dbReference>
<dbReference type="EMBL" id="JABBNT010000004">
    <property type="protein sequence ID" value="NMM45712.1"/>
    <property type="molecule type" value="Genomic_DNA"/>
</dbReference>
<dbReference type="PANTHER" id="PTHR46577">
    <property type="entry name" value="HTH-TYPE TRANSCRIPTIONAL REGULATORY PROTEIN GABR"/>
    <property type="match status" value="1"/>
</dbReference>
<evidence type="ECO:0000256" key="3">
    <source>
        <dbReference type="ARBA" id="ARBA00023015"/>
    </source>
</evidence>
<dbReference type="PROSITE" id="PS50949">
    <property type="entry name" value="HTH_GNTR"/>
    <property type="match status" value="1"/>
</dbReference>